<accession>A0AAW2FF75</accession>
<keyword evidence="3" id="KW-1185">Reference proteome</keyword>
<proteinExistence type="predicted"/>
<name>A0AAW2FF75_9HYME</name>
<comment type="caution">
    <text evidence="2">The sequence shown here is derived from an EMBL/GenBank/DDBJ whole genome shotgun (WGS) entry which is preliminary data.</text>
</comment>
<dbReference type="EMBL" id="JADYXP020000011">
    <property type="protein sequence ID" value="KAL0114508.1"/>
    <property type="molecule type" value="Genomic_DNA"/>
</dbReference>
<sequence length="132" mass="15329">MTGDQRERKCRDTRGSAPWSRRGPPSFFWPAEALRIFASPSPSSSRNASFNIFSVGLDGIQKIRFAGLSSTEENHGIIEKEEEEEEEMEDQEQTKKKDLQQTQKPFARLRRRECQSYGTETERQSAEERSRR</sequence>
<feature type="compositionally biased region" description="Basic and acidic residues" evidence="1">
    <location>
        <begin position="120"/>
        <end position="132"/>
    </location>
</feature>
<feature type="compositionally biased region" description="Basic and acidic residues" evidence="1">
    <location>
        <begin position="1"/>
        <end position="14"/>
    </location>
</feature>
<evidence type="ECO:0000313" key="3">
    <source>
        <dbReference type="Proteomes" id="UP001430953"/>
    </source>
</evidence>
<dbReference type="AlphaFoldDB" id="A0AAW2FF75"/>
<feature type="compositionally biased region" description="Acidic residues" evidence="1">
    <location>
        <begin position="80"/>
        <end position="91"/>
    </location>
</feature>
<evidence type="ECO:0000313" key="2">
    <source>
        <dbReference type="EMBL" id="KAL0114508.1"/>
    </source>
</evidence>
<evidence type="ECO:0000256" key="1">
    <source>
        <dbReference type="SAM" id="MobiDB-lite"/>
    </source>
</evidence>
<feature type="region of interest" description="Disordered" evidence="1">
    <location>
        <begin position="67"/>
        <end position="132"/>
    </location>
</feature>
<organism evidence="2 3">
    <name type="scientific">Cardiocondyla obscurior</name>
    <dbReference type="NCBI Taxonomy" id="286306"/>
    <lineage>
        <taxon>Eukaryota</taxon>
        <taxon>Metazoa</taxon>
        <taxon>Ecdysozoa</taxon>
        <taxon>Arthropoda</taxon>
        <taxon>Hexapoda</taxon>
        <taxon>Insecta</taxon>
        <taxon>Pterygota</taxon>
        <taxon>Neoptera</taxon>
        <taxon>Endopterygota</taxon>
        <taxon>Hymenoptera</taxon>
        <taxon>Apocrita</taxon>
        <taxon>Aculeata</taxon>
        <taxon>Formicoidea</taxon>
        <taxon>Formicidae</taxon>
        <taxon>Myrmicinae</taxon>
        <taxon>Cardiocondyla</taxon>
    </lineage>
</organism>
<feature type="region of interest" description="Disordered" evidence="1">
    <location>
        <begin position="1"/>
        <end position="24"/>
    </location>
</feature>
<dbReference type="Proteomes" id="UP001430953">
    <property type="component" value="Unassembled WGS sequence"/>
</dbReference>
<reference evidence="2 3" key="1">
    <citation type="submission" date="2023-03" db="EMBL/GenBank/DDBJ databases">
        <title>High recombination rates correlate with genetic variation in Cardiocondyla obscurior ants.</title>
        <authorList>
            <person name="Errbii M."/>
        </authorList>
    </citation>
    <scope>NUCLEOTIDE SEQUENCE [LARGE SCALE GENOMIC DNA]</scope>
    <source>
        <strain evidence="2">Alpha-2009</strain>
        <tissue evidence="2">Whole body</tissue>
    </source>
</reference>
<protein>
    <submittedName>
        <fullName evidence="2">Uncharacterized protein</fullName>
    </submittedName>
</protein>
<gene>
    <name evidence="2" type="ORF">PUN28_011645</name>
</gene>